<proteinExistence type="predicted"/>
<evidence type="ECO:0000313" key="1">
    <source>
        <dbReference type="EMBL" id="KAJ9589100.1"/>
    </source>
</evidence>
<gene>
    <name evidence="1" type="ORF">L9F63_017604</name>
</gene>
<protein>
    <submittedName>
        <fullName evidence="1">Uncharacterized protein</fullName>
    </submittedName>
</protein>
<feature type="non-terminal residue" evidence="1">
    <location>
        <position position="1"/>
    </location>
</feature>
<comment type="caution">
    <text evidence="1">The sequence shown here is derived from an EMBL/GenBank/DDBJ whole genome shotgun (WGS) entry which is preliminary data.</text>
</comment>
<dbReference type="AlphaFoldDB" id="A0AAD7ZY63"/>
<feature type="non-terminal residue" evidence="1">
    <location>
        <position position="66"/>
    </location>
</feature>
<reference evidence="1" key="2">
    <citation type="submission" date="2023-05" db="EMBL/GenBank/DDBJ databases">
        <authorList>
            <person name="Fouks B."/>
        </authorList>
    </citation>
    <scope>NUCLEOTIDE SEQUENCE</scope>
    <source>
        <strain evidence="1">Stay&amp;Tobe</strain>
        <tissue evidence="1">Testes</tissue>
    </source>
</reference>
<dbReference type="EMBL" id="JASPKZ010005279">
    <property type="protein sequence ID" value="KAJ9589100.1"/>
    <property type="molecule type" value="Genomic_DNA"/>
</dbReference>
<evidence type="ECO:0000313" key="2">
    <source>
        <dbReference type="Proteomes" id="UP001233999"/>
    </source>
</evidence>
<reference evidence="1" key="1">
    <citation type="journal article" date="2023" name="IScience">
        <title>Live-bearing cockroach genome reveals convergent evolutionary mechanisms linked to viviparity in insects and beyond.</title>
        <authorList>
            <person name="Fouks B."/>
            <person name="Harrison M.C."/>
            <person name="Mikhailova A.A."/>
            <person name="Marchal E."/>
            <person name="English S."/>
            <person name="Carruthers M."/>
            <person name="Jennings E.C."/>
            <person name="Chiamaka E.L."/>
            <person name="Frigard R.A."/>
            <person name="Pippel M."/>
            <person name="Attardo G.M."/>
            <person name="Benoit J.B."/>
            <person name="Bornberg-Bauer E."/>
            <person name="Tobe S.S."/>
        </authorList>
    </citation>
    <scope>NUCLEOTIDE SEQUENCE</scope>
    <source>
        <strain evidence="1">Stay&amp;Tobe</strain>
    </source>
</reference>
<sequence>DYRPVQCWPKRWIMAKAPIRRSFKLIKNHGIGYFQQPTYRVCTGSFRRHYIITLALQCSYSDNRVT</sequence>
<dbReference type="Proteomes" id="UP001233999">
    <property type="component" value="Unassembled WGS sequence"/>
</dbReference>
<accession>A0AAD7ZY63</accession>
<organism evidence="1 2">
    <name type="scientific">Diploptera punctata</name>
    <name type="common">Pacific beetle cockroach</name>
    <dbReference type="NCBI Taxonomy" id="6984"/>
    <lineage>
        <taxon>Eukaryota</taxon>
        <taxon>Metazoa</taxon>
        <taxon>Ecdysozoa</taxon>
        <taxon>Arthropoda</taxon>
        <taxon>Hexapoda</taxon>
        <taxon>Insecta</taxon>
        <taxon>Pterygota</taxon>
        <taxon>Neoptera</taxon>
        <taxon>Polyneoptera</taxon>
        <taxon>Dictyoptera</taxon>
        <taxon>Blattodea</taxon>
        <taxon>Blaberoidea</taxon>
        <taxon>Blaberidae</taxon>
        <taxon>Diplopterinae</taxon>
        <taxon>Diploptera</taxon>
    </lineage>
</organism>
<keyword evidence="2" id="KW-1185">Reference proteome</keyword>
<name>A0AAD7ZY63_DIPPU</name>